<dbReference type="InterPro" id="IPR000014">
    <property type="entry name" value="PAS"/>
</dbReference>
<evidence type="ECO:0000259" key="13">
    <source>
        <dbReference type="PROSITE" id="PS50112"/>
    </source>
</evidence>
<dbReference type="Pfam" id="PF08447">
    <property type="entry name" value="PAS_3"/>
    <property type="match status" value="1"/>
</dbReference>
<keyword evidence="6" id="KW-0808">Transferase</keyword>
<feature type="region of interest" description="Disordered" evidence="12">
    <location>
        <begin position="1"/>
        <end position="40"/>
    </location>
</feature>
<dbReference type="Proteomes" id="UP000580654">
    <property type="component" value="Unassembled WGS sequence"/>
</dbReference>
<dbReference type="Gene3D" id="3.30.450.20">
    <property type="entry name" value="PAS domain"/>
    <property type="match status" value="2"/>
</dbReference>
<evidence type="ECO:0000256" key="1">
    <source>
        <dbReference type="ARBA" id="ARBA00000085"/>
    </source>
</evidence>
<dbReference type="SMART" id="SM00091">
    <property type="entry name" value="PAS"/>
    <property type="match status" value="1"/>
</dbReference>
<evidence type="ECO:0000256" key="4">
    <source>
        <dbReference type="ARBA" id="ARBA00022630"/>
    </source>
</evidence>
<evidence type="ECO:0000259" key="14">
    <source>
        <dbReference type="PROSITE" id="PS50113"/>
    </source>
</evidence>
<keyword evidence="11" id="KW-0843">Virulence</keyword>
<evidence type="ECO:0000256" key="11">
    <source>
        <dbReference type="ARBA" id="ARBA00023026"/>
    </source>
</evidence>
<evidence type="ECO:0000256" key="10">
    <source>
        <dbReference type="ARBA" id="ARBA00022840"/>
    </source>
</evidence>
<keyword evidence="4" id="KW-0285">Flavoprotein</keyword>
<name>A0A840YFE9_9PROT</name>
<keyword evidence="7" id="KW-0677">Repeat</keyword>
<organism evidence="15 16">
    <name type="scientific">Muricoccus pecuniae</name>
    <dbReference type="NCBI Taxonomy" id="693023"/>
    <lineage>
        <taxon>Bacteria</taxon>
        <taxon>Pseudomonadati</taxon>
        <taxon>Pseudomonadota</taxon>
        <taxon>Alphaproteobacteria</taxon>
        <taxon>Acetobacterales</taxon>
        <taxon>Roseomonadaceae</taxon>
        <taxon>Muricoccus</taxon>
    </lineage>
</organism>
<keyword evidence="10" id="KW-0067">ATP-binding</keyword>
<dbReference type="GO" id="GO:0004673">
    <property type="term" value="F:protein histidine kinase activity"/>
    <property type="evidence" value="ECO:0007669"/>
    <property type="project" value="UniProtKB-EC"/>
</dbReference>
<dbReference type="Pfam" id="PF07536">
    <property type="entry name" value="HWE_HK"/>
    <property type="match status" value="1"/>
</dbReference>
<feature type="domain" description="PAS" evidence="13">
    <location>
        <begin position="167"/>
        <end position="237"/>
    </location>
</feature>
<dbReference type="EC" id="2.7.13.3" evidence="2"/>
<dbReference type="CDD" id="cd00130">
    <property type="entry name" value="PAS"/>
    <property type="match status" value="1"/>
</dbReference>
<evidence type="ECO:0000256" key="12">
    <source>
        <dbReference type="SAM" id="MobiDB-lite"/>
    </source>
</evidence>
<evidence type="ECO:0000256" key="2">
    <source>
        <dbReference type="ARBA" id="ARBA00012438"/>
    </source>
</evidence>
<sequence>MSASRGGPALSGARPASPWPLGGGSAGARLRAGNPPPSGLGAVEDWPAGLRSAVEICLSSGFPSFVFWGPGLVQLYNDPAAALLRSCHPSAFGQPLRGAWPEGEARLGPLLMRALESGEAVFQEDLALHTAGEESRAKRFALSCSPLRDPADGVAGLFCTLAEAAQGEQRLRSVLERMPLLVWRASAPGEWSWAGPQWSAFTGLSGEESLGQGWLAALHPEDREGAMEAWSRAPEAGRFEAEFRLRHAADGAHRWFQTRAVPLQGGGEGVAEWIGTSTEVDELRRMGQHQRLLMGELQHRVRNTLGVIRSIIHRTVQASDDLDDLAMHLEGRIDAFSRVQAAVTRNPTSGLDLAQLIADELLSFTAREGKQAWIDGPPVALKPKVAETFALAFHELATNAMKYGALSSPQGRVEVSWRVEHSGEIPRLHLTWRETGMRGGATPAPRRGFGTDLLERTLPYELQAQVERRFEADGLCCTISLPLTPRVLADTPPNPDPQA</sequence>
<evidence type="ECO:0000313" key="15">
    <source>
        <dbReference type="EMBL" id="MBB5694951.1"/>
    </source>
</evidence>
<evidence type="ECO:0000256" key="7">
    <source>
        <dbReference type="ARBA" id="ARBA00022737"/>
    </source>
</evidence>
<dbReference type="SMART" id="SM00911">
    <property type="entry name" value="HWE_HK"/>
    <property type="match status" value="1"/>
</dbReference>
<dbReference type="PROSITE" id="PS50112">
    <property type="entry name" value="PAS"/>
    <property type="match status" value="1"/>
</dbReference>
<dbReference type="GO" id="GO:0005524">
    <property type="term" value="F:ATP binding"/>
    <property type="evidence" value="ECO:0007669"/>
    <property type="project" value="UniProtKB-KW"/>
</dbReference>
<gene>
    <name evidence="15" type="ORF">FHS87_003004</name>
</gene>
<keyword evidence="8" id="KW-0547">Nucleotide-binding</keyword>
<evidence type="ECO:0000313" key="16">
    <source>
        <dbReference type="Proteomes" id="UP000580654"/>
    </source>
</evidence>
<dbReference type="NCBIfam" id="TIGR00229">
    <property type="entry name" value="sensory_box"/>
    <property type="match status" value="1"/>
</dbReference>
<dbReference type="InterPro" id="IPR013655">
    <property type="entry name" value="PAS_fold_3"/>
</dbReference>
<protein>
    <recommendedName>
        <fullName evidence="2">histidine kinase</fullName>
        <ecNumber evidence="2">2.7.13.3</ecNumber>
    </recommendedName>
</protein>
<evidence type="ECO:0000256" key="5">
    <source>
        <dbReference type="ARBA" id="ARBA00022643"/>
    </source>
</evidence>
<reference evidence="15 16" key="1">
    <citation type="submission" date="2020-08" db="EMBL/GenBank/DDBJ databases">
        <title>Genomic Encyclopedia of Type Strains, Phase IV (KMG-IV): sequencing the most valuable type-strain genomes for metagenomic binning, comparative biology and taxonomic classification.</title>
        <authorList>
            <person name="Goeker M."/>
        </authorList>
    </citation>
    <scope>NUCLEOTIDE SEQUENCE [LARGE SCALE GENOMIC DNA]</scope>
    <source>
        <strain evidence="15 16">DSM 25622</strain>
    </source>
</reference>
<dbReference type="PANTHER" id="PTHR41523">
    <property type="entry name" value="TWO-COMPONENT SYSTEM SENSOR PROTEIN"/>
    <property type="match status" value="1"/>
</dbReference>
<dbReference type="InterPro" id="IPR036890">
    <property type="entry name" value="HATPase_C_sf"/>
</dbReference>
<evidence type="ECO:0000256" key="9">
    <source>
        <dbReference type="ARBA" id="ARBA00022777"/>
    </source>
</evidence>
<dbReference type="RefSeq" id="WP_184519921.1">
    <property type="nucleotide sequence ID" value="NZ_JACIJD010000013.1"/>
</dbReference>
<dbReference type="EMBL" id="JACIJD010000013">
    <property type="protein sequence ID" value="MBB5694951.1"/>
    <property type="molecule type" value="Genomic_DNA"/>
</dbReference>
<keyword evidence="5" id="KW-0288">FMN</keyword>
<dbReference type="InterPro" id="IPR000700">
    <property type="entry name" value="PAS-assoc_C"/>
</dbReference>
<keyword evidence="3" id="KW-0597">Phosphoprotein</keyword>
<evidence type="ECO:0000256" key="3">
    <source>
        <dbReference type="ARBA" id="ARBA00022553"/>
    </source>
</evidence>
<dbReference type="SUPFAM" id="SSF55785">
    <property type="entry name" value="PYP-like sensor domain (PAS domain)"/>
    <property type="match status" value="1"/>
</dbReference>
<dbReference type="Gene3D" id="3.30.565.10">
    <property type="entry name" value="Histidine kinase-like ATPase, C-terminal domain"/>
    <property type="match status" value="1"/>
</dbReference>
<dbReference type="SUPFAM" id="SSF55874">
    <property type="entry name" value="ATPase domain of HSP90 chaperone/DNA topoisomerase II/histidine kinase"/>
    <property type="match status" value="1"/>
</dbReference>
<dbReference type="AlphaFoldDB" id="A0A840YFE9"/>
<dbReference type="PROSITE" id="PS50113">
    <property type="entry name" value="PAC"/>
    <property type="match status" value="1"/>
</dbReference>
<evidence type="ECO:0000256" key="6">
    <source>
        <dbReference type="ARBA" id="ARBA00022679"/>
    </source>
</evidence>
<accession>A0A840YFE9</accession>
<dbReference type="PANTHER" id="PTHR41523:SF8">
    <property type="entry name" value="ETHYLENE RESPONSE SENSOR PROTEIN"/>
    <property type="match status" value="1"/>
</dbReference>
<keyword evidence="16" id="KW-1185">Reference proteome</keyword>
<dbReference type="InterPro" id="IPR035965">
    <property type="entry name" value="PAS-like_dom_sf"/>
</dbReference>
<proteinExistence type="predicted"/>
<comment type="catalytic activity">
    <reaction evidence="1">
        <text>ATP + protein L-histidine = ADP + protein N-phospho-L-histidine.</text>
        <dbReference type="EC" id="2.7.13.3"/>
    </reaction>
</comment>
<keyword evidence="9" id="KW-0418">Kinase</keyword>
<dbReference type="InterPro" id="IPR011102">
    <property type="entry name" value="Sig_transdc_His_kinase_HWE"/>
</dbReference>
<feature type="domain" description="PAC" evidence="14">
    <location>
        <begin position="239"/>
        <end position="292"/>
    </location>
</feature>
<evidence type="ECO:0000256" key="8">
    <source>
        <dbReference type="ARBA" id="ARBA00022741"/>
    </source>
</evidence>
<comment type="caution">
    <text evidence="15">The sequence shown here is derived from an EMBL/GenBank/DDBJ whole genome shotgun (WGS) entry which is preliminary data.</text>
</comment>